<evidence type="ECO:0000313" key="8">
    <source>
        <dbReference type="Proteomes" id="UP000680348"/>
    </source>
</evidence>
<evidence type="ECO:0000256" key="3">
    <source>
        <dbReference type="ARBA" id="ARBA00022692"/>
    </source>
</evidence>
<dbReference type="InterPro" id="IPR019108">
    <property type="entry name" value="Caa3_assmbl_CtaG-rel"/>
</dbReference>
<comment type="subcellular location">
    <subcellularLocation>
        <location evidence="1">Cell membrane</location>
        <topology evidence="1">Multi-pass membrane protein</topology>
    </subcellularLocation>
</comment>
<feature type="transmembrane region" description="Helical" evidence="6">
    <location>
        <begin position="167"/>
        <end position="188"/>
    </location>
</feature>
<dbReference type="RefSeq" id="WP_188253084.1">
    <property type="nucleotide sequence ID" value="NZ_JABVCF010000001.1"/>
</dbReference>
<evidence type="ECO:0000256" key="4">
    <source>
        <dbReference type="ARBA" id="ARBA00022989"/>
    </source>
</evidence>
<organism evidence="7 8">
    <name type="scientific">Pseudaminobacter soli</name>
    <name type="common">ex Zhang et al. 2022</name>
    <dbReference type="NCBI Taxonomy" id="2831468"/>
    <lineage>
        <taxon>Bacteria</taxon>
        <taxon>Pseudomonadati</taxon>
        <taxon>Pseudomonadota</taxon>
        <taxon>Alphaproteobacteria</taxon>
        <taxon>Hyphomicrobiales</taxon>
        <taxon>Phyllobacteriaceae</taxon>
        <taxon>Pseudaminobacter</taxon>
    </lineage>
</organism>
<proteinExistence type="predicted"/>
<feature type="transmembrane region" description="Helical" evidence="6">
    <location>
        <begin position="200"/>
        <end position="226"/>
    </location>
</feature>
<evidence type="ECO:0000256" key="5">
    <source>
        <dbReference type="ARBA" id="ARBA00023136"/>
    </source>
</evidence>
<comment type="caution">
    <text evidence="7">The sequence shown here is derived from an EMBL/GenBank/DDBJ whole genome shotgun (WGS) entry which is preliminary data.</text>
</comment>
<feature type="transmembrane region" description="Helical" evidence="6">
    <location>
        <begin position="131"/>
        <end position="155"/>
    </location>
</feature>
<keyword evidence="2" id="KW-1003">Cell membrane</keyword>
<feature type="transmembrane region" description="Helical" evidence="6">
    <location>
        <begin position="24"/>
        <end position="44"/>
    </location>
</feature>
<sequence length="279" mass="31193">MTPAYAHEGGNHAAEALGWSFEPWVVWPMFVLAVLYAAGSSRLARRGSADRWRSAVLFWAGFATLALALMSPLHAYGTRLFSAHMIEHEIMMIIAVPLMVAARPGPVLLWGVPHGWRQPLMRLLRGPVLGWAWRAFTELTSATLLHTAVIWVWHVPSFFEAAVRNEGLHVIQHLSFVVSAAFFWIAVLDRDQRRHGQGAAVLALFFTSIQAALLGALLTFSTKLWYPDGRDPMELIGMTRSEDQALAGLIMWIPACSLYVVAALILMARWLMQMDQRHA</sequence>
<feature type="transmembrane region" description="Helical" evidence="6">
    <location>
        <begin position="90"/>
        <end position="110"/>
    </location>
</feature>
<evidence type="ECO:0000256" key="1">
    <source>
        <dbReference type="ARBA" id="ARBA00004651"/>
    </source>
</evidence>
<reference evidence="7" key="1">
    <citation type="submission" date="2021-04" db="EMBL/GenBank/DDBJ databases">
        <title>Pseudaminobacter soli sp. nov., isolated from paddy soil contaminated by heavy metals.</title>
        <authorList>
            <person name="Zhang K."/>
        </authorList>
    </citation>
    <scope>NUCLEOTIDE SEQUENCE</scope>
    <source>
        <strain evidence="7">19-2017</strain>
    </source>
</reference>
<keyword evidence="4 6" id="KW-1133">Transmembrane helix</keyword>
<evidence type="ECO:0000256" key="6">
    <source>
        <dbReference type="SAM" id="Phobius"/>
    </source>
</evidence>
<dbReference type="AlphaFoldDB" id="A0A942I1C0"/>
<dbReference type="GO" id="GO:0005886">
    <property type="term" value="C:plasma membrane"/>
    <property type="evidence" value="ECO:0007669"/>
    <property type="project" value="UniProtKB-SubCell"/>
</dbReference>
<keyword evidence="3 6" id="KW-0812">Transmembrane</keyword>
<keyword evidence="8" id="KW-1185">Reference proteome</keyword>
<keyword evidence="5 6" id="KW-0472">Membrane</keyword>
<evidence type="ECO:0000256" key="2">
    <source>
        <dbReference type="ARBA" id="ARBA00022475"/>
    </source>
</evidence>
<protein>
    <submittedName>
        <fullName evidence="7">Cytochrome c oxidase assembly protein</fullName>
    </submittedName>
</protein>
<dbReference type="Proteomes" id="UP000680348">
    <property type="component" value="Unassembled WGS sequence"/>
</dbReference>
<feature type="transmembrane region" description="Helical" evidence="6">
    <location>
        <begin position="246"/>
        <end position="268"/>
    </location>
</feature>
<name>A0A942I1C0_9HYPH</name>
<accession>A0A942I1C0</accession>
<dbReference type="Pfam" id="PF09678">
    <property type="entry name" value="Caa3_CtaG"/>
    <property type="match status" value="1"/>
</dbReference>
<evidence type="ECO:0000313" key="7">
    <source>
        <dbReference type="EMBL" id="MBS3647567.1"/>
    </source>
</evidence>
<gene>
    <name evidence="7" type="ORF">KEU06_02860</name>
</gene>
<feature type="transmembrane region" description="Helical" evidence="6">
    <location>
        <begin position="56"/>
        <end position="78"/>
    </location>
</feature>
<dbReference type="EMBL" id="JAGWCR010000001">
    <property type="protein sequence ID" value="MBS3647567.1"/>
    <property type="molecule type" value="Genomic_DNA"/>
</dbReference>